<feature type="transmembrane region" description="Helical" evidence="1">
    <location>
        <begin position="138"/>
        <end position="160"/>
    </location>
</feature>
<feature type="transmembrane region" description="Helical" evidence="1">
    <location>
        <begin position="37"/>
        <end position="59"/>
    </location>
</feature>
<feature type="transmembrane region" description="Helical" evidence="1">
    <location>
        <begin position="380"/>
        <end position="408"/>
    </location>
</feature>
<feature type="transmembrane region" description="Helical" evidence="1">
    <location>
        <begin position="109"/>
        <end position="126"/>
    </location>
</feature>
<dbReference type="HOGENOM" id="CLU_045522_1_0_9"/>
<evidence type="ECO:0000313" key="2">
    <source>
        <dbReference type="EMBL" id="KJY48871.1"/>
    </source>
</evidence>
<evidence type="ECO:0000313" key="3">
    <source>
        <dbReference type="Proteomes" id="UP000033695"/>
    </source>
</evidence>
<dbReference type="Proteomes" id="UP000033695">
    <property type="component" value="Unassembled WGS sequence"/>
</dbReference>
<dbReference type="AlphaFoldDB" id="A0A0F4KUH2"/>
<keyword evidence="1" id="KW-0472">Membrane</keyword>
<feature type="transmembrane region" description="Helical" evidence="1">
    <location>
        <begin position="205"/>
        <end position="221"/>
    </location>
</feature>
<protein>
    <submittedName>
        <fullName evidence="2">Uncharacterized protein</fullName>
    </submittedName>
</protein>
<evidence type="ECO:0000256" key="1">
    <source>
        <dbReference type="SAM" id="Phobius"/>
    </source>
</evidence>
<feature type="transmembrane region" description="Helical" evidence="1">
    <location>
        <begin position="71"/>
        <end position="89"/>
    </location>
</feature>
<keyword evidence="1" id="KW-0812">Transmembrane</keyword>
<feature type="transmembrane region" description="Helical" evidence="1">
    <location>
        <begin position="227"/>
        <end position="245"/>
    </location>
</feature>
<sequence>MKTIDTAKFSVMLLIYILMQPVLDVLTGWQTRLMPHFGLTVGVVVRAIMLVVILYFIYLSIKQRSRPIDRYVQIYFILLAIVLLINLIVNKLNKPVFATFTEVAALFKSVHYLVILIGFYYVFCNLTKNQIQQLLPRIVYWAEMIINAVMLLAAVTRTGFSTYPQGKLGQTGWFNAGNELGAILAITFPLVILYAFQSSQQTGRYWSWLGVALAAVSVIMVGTKSCFYGMIIGLVFAFIYQFIFYKRKANTHKIKRNLMINFMLLCLITVGIAGTYPLSPVRNNGVIQAKIIKENQINKLRLLHRKKHHKKLDHYEKFLLKNQELGNPLLAKLLSGRTNYFVFNSQNFKKAPLSQKLFGMGYGSNYRKHPRTVEMDWFDLFFQFGIIGFVVIILPLLVAIVYLVFEFFRYFTSDMVQDNLLFYVAVAIGIFMSLLAGHVLNAPAVSIYFSMIVAYLVKQPAINRRLFNVNNKTINNLL</sequence>
<accession>A0A0F4KUH2</accession>
<keyword evidence="1" id="KW-1133">Transmembrane helix</keyword>
<dbReference type="PATRIC" id="fig|1218508.4.peg.1271"/>
<dbReference type="EMBL" id="JXBZ01000008">
    <property type="protein sequence ID" value="KJY48871.1"/>
    <property type="molecule type" value="Genomic_DNA"/>
</dbReference>
<reference evidence="2 3" key="1">
    <citation type="submission" date="2014-12" db="EMBL/GenBank/DDBJ databases">
        <title>Comparative genomics of the lactic acid bacteria isolated from the honey bee gut.</title>
        <authorList>
            <person name="Ellegaard K.M."/>
            <person name="Tamarit D."/>
            <person name="Javelind E."/>
            <person name="Olofsson T."/>
            <person name="Andersson S.G."/>
            <person name="Vasquez A."/>
        </authorList>
    </citation>
    <scope>NUCLEOTIDE SEQUENCE [LARGE SCALE GENOMIC DNA]</scope>
    <source>
        <strain evidence="2 3">Hon2</strain>
    </source>
</reference>
<proteinExistence type="predicted"/>
<dbReference type="InterPro" id="IPR049504">
    <property type="entry name" value="O-antigen_lig"/>
</dbReference>
<dbReference type="STRING" id="1218508.JG29_12830"/>
<feature type="transmembrane region" description="Helical" evidence="1">
    <location>
        <begin position="180"/>
        <end position="196"/>
    </location>
</feature>
<dbReference type="OrthoDB" id="2281244at2"/>
<keyword evidence="3" id="KW-1185">Reference proteome</keyword>
<gene>
    <name evidence="2" type="ORF">JG29_12830</name>
</gene>
<feature type="transmembrane region" description="Helical" evidence="1">
    <location>
        <begin position="420"/>
        <end position="439"/>
    </location>
</feature>
<comment type="caution">
    <text evidence="2">The sequence shown here is derived from an EMBL/GenBank/DDBJ whole genome shotgun (WGS) entry which is preliminary data.</text>
</comment>
<dbReference type="Pfam" id="PF13425">
    <property type="entry name" value="O-antigen_lig"/>
    <property type="match status" value="1"/>
</dbReference>
<organism evidence="2 3">
    <name type="scientific">Bombilactobacillus mellis</name>
    <dbReference type="NCBI Taxonomy" id="1218508"/>
    <lineage>
        <taxon>Bacteria</taxon>
        <taxon>Bacillati</taxon>
        <taxon>Bacillota</taxon>
        <taxon>Bacilli</taxon>
        <taxon>Lactobacillales</taxon>
        <taxon>Lactobacillaceae</taxon>
        <taxon>Bombilactobacillus</taxon>
    </lineage>
</organism>
<dbReference type="RefSeq" id="WP_045923121.1">
    <property type="nucleotide sequence ID" value="NZ_JBHTHW010000008.1"/>
</dbReference>
<feature type="transmembrane region" description="Helical" evidence="1">
    <location>
        <begin position="12"/>
        <end position="31"/>
    </location>
</feature>
<feature type="transmembrane region" description="Helical" evidence="1">
    <location>
        <begin position="257"/>
        <end position="276"/>
    </location>
</feature>
<name>A0A0F4KUH2_9LACO</name>